<keyword evidence="2" id="KW-1185">Reference proteome</keyword>
<name>A0A5B8A575_9BACT</name>
<sequence>MKPIATTATLYFQNSAGRITEDAGGYLRLDWAAGPREEAAFRALLQHVIRALHRNRWGKLLARQDQMVPFTPAEQAWIVNEWMPRAVTEGGYRFGAVISAKSVFARLATNVVINEVRELPIVYNTFEDEGYAISWLRSQ</sequence>
<evidence type="ECO:0008006" key="3">
    <source>
        <dbReference type="Google" id="ProtNLM"/>
    </source>
</evidence>
<protein>
    <recommendedName>
        <fullName evidence="3">STAS/SEC14 domain-containing protein</fullName>
    </recommendedName>
</protein>
<dbReference type="OrthoDB" id="880716at2"/>
<evidence type="ECO:0000313" key="2">
    <source>
        <dbReference type="Proteomes" id="UP000305398"/>
    </source>
</evidence>
<dbReference type="KEGG" id="hyj:FHG12_17630"/>
<reference evidence="1 2" key="1">
    <citation type="submission" date="2019-06" db="EMBL/GenBank/DDBJ databases">
        <authorList>
            <person name="Srinivasan S."/>
        </authorList>
    </citation>
    <scope>NUCLEOTIDE SEQUENCE [LARGE SCALE GENOMIC DNA]</scope>
    <source>
        <strain evidence="1 2">17J68-5</strain>
    </source>
</reference>
<evidence type="ECO:0000313" key="1">
    <source>
        <dbReference type="EMBL" id="QDA61803.1"/>
    </source>
</evidence>
<dbReference type="Proteomes" id="UP000305398">
    <property type="component" value="Chromosome"/>
</dbReference>
<organism evidence="1 2">
    <name type="scientific">Hymenobacter jejuensis</name>
    <dbReference type="NCBI Taxonomy" id="2502781"/>
    <lineage>
        <taxon>Bacteria</taxon>
        <taxon>Pseudomonadati</taxon>
        <taxon>Bacteroidota</taxon>
        <taxon>Cytophagia</taxon>
        <taxon>Cytophagales</taxon>
        <taxon>Hymenobacteraceae</taxon>
        <taxon>Hymenobacter</taxon>
    </lineage>
</organism>
<gene>
    <name evidence="1" type="ORF">FHG12_17630</name>
</gene>
<dbReference type="EMBL" id="CP040896">
    <property type="protein sequence ID" value="QDA61803.1"/>
    <property type="molecule type" value="Genomic_DNA"/>
</dbReference>
<accession>A0A5B8A575</accession>
<dbReference type="AlphaFoldDB" id="A0A5B8A575"/>
<dbReference type="RefSeq" id="WP_139516977.1">
    <property type="nucleotide sequence ID" value="NZ_CP040896.1"/>
</dbReference>
<proteinExistence type="predicted"/>